<sequence>MIQYVHLVAVLLAGAACITTASESANRWAINSVGECSARCRDEAPGLRNLTFGCYAGGSAGLVALSGTSPKLYAAKSDEGRLPDDRCSAIPLPSIRSVECPPPVSCTPASLTSQYRWRFDFAGDVRCSARCNQIGSLSVPARCVDTKTGQVADQTQRCESRKARPELGLPCYQFEGCVGPVWKAGPWGPCSRPCGLGEMERPVKCYQLVDSPEGPSYHLRQGQCSHLDEKPHLREYCLMEPRCPPYYRVSPGKCRPHFSAPGSSSEQRLCNETGLTRNSPECVQLTGDLRTRSNTTVRVSSSNCRSLPRPPPFSKCQVDVETLRQYRIKCINASAAAKEPQFQLAASSILVQMERRESLQVKCGQSATVIPGTRVRLHCPVANFKPAKLGWQRLSGRRDAVRNFTAVKSFAQCRSRICQIDGDLIITRFRPKDSGVYQVSAGNVNTTLSLHSHSAYEAYVQAYLPRMMLLMQPNSNSASGRPQAQLDSPNRDALLWMTGPWTSCSVPCGGDGQRTRTVHCEQLRSSSYSVVPDDSCLKLLGDKPPMSERCGSHVCPVWRAGPWDSECSTERCYSTGFSLLTRRVQCINQANDTLLDAQCGHEPKPESVHRCRNDLCQPEWRTGPWSKCSVSCGAYGFSSRQIRCVWRQNGGPAGIACENLELPKGYQACYNGPCERLGCEDLSPVCRIYQASALCAHPSLRRNCCKTCGEYQLHVYRSLQSTHLVSGSRTAA</sequence>
<comment type="subcellular location">
    <subcellularLocation>
        <location evidence="1">Secreted</location>
    </subcellularLocation>
</comment>
<feature type="domain" description="Ig-like" evidence="6">
    <location>
        <begin position="340"/>
        <end position="449"/>
    </location>
</feature>
<evidence type="ECO:0000256" key="5">
    <source>
        <dbReference type="SAM" id="SignalP"/>
    </source>
</evidence>
<evidence type="ECO:0000259" key="7">
    <source>
        <dbReference type="PROSITE" id="PS50900"/>
    </source>
</evidence>
<dbReference type="PROSITE" id="PS50092">
    <property type="entry name" value="TSP1"/>
    <property type="match status" value="3"/>
</dbReference>
<dbReference type="InterPro" id="IPR050439">
    <property type="entry name" value="ADAMTS_ADAMTS-like"/>
</dbReference>
<keyword evidence="3 5" id="KW-0732">Signal</keyword>
<dbReference type="OrthoDB" id="5781878at2759"/>
<organism evidence="8 9">
    <name type="scientific">Macrostomum lignano</name>
    <dbReference type="NCBI Taxonomy" id="282301"/>
    <lineage>
        <taxon>Eukaryota</taxon>
        <taxon>Metazoa</taxon>
        <taxon>Spiralia</taxon>
        <taxon>Lophotrochozoa</taxon>
        <taxon>Platyhelminthes</taxon>
        <taxon>Rhabditophora</taxon>
        <taxon>Macrostomorpha</taxon>
        <taxon>Macrostomida</taxon>
        <taxon>Macrostomidae</taxon>
        <taxon>Macrostomum</taxon>
    </lineage>
</organism>
<dbReference type="GO" id="GO:0031012">
    <property type="term" value="C:extracellular matrix"/>
    <property type="evidence" value="ECO:0007669"/>
    <property type="project" value="TreeGrafter"/>
</dbReference>
<evidence type="ECO:0000256" key="3">
    <source>
        <dbReference type="ARBA" id="ARBA00022729"/>
    </source>
</evidence>
<gene>
    <name evidence="8" type="ORF">BOX15_Mlig003903g3</name>
</gene>
<dbReference type="GO" id="GO:0005576">
    <property type="term" value="C:extracellular region"/>
    <property type="evidence" value="ECO:0007669"/>
    <property type="project" value="UniProtKB-SubCell"/>
</dbReference>
<comment type="caution">
    <text evidence="8">The sequence shown here is derived from an EMBL/GenBank/DDBJ whole genome shotgun (WGS) entry which is preliminary data.</text>
</comment>
<dbReference type="PANTHER" id="PTHR13723:SF281">
    <property type="entry name" value="PAPILIN"/>
    <property type="match status" value="1"/>
</dbReference>
<dbReference type="SUPFAM" id="SSF82895">
    <property type="entry name" value="TSP-1 type 1 repeat"/>
    <property type="match status" value="3"/>
</dbReference>
<evidence type="ECO:0000313" key="8">
    <source>
        <dbReference type="EMBL" id="PAA82332.1"/>
    </source>
</evidence>
<evidence type="ECO:0000256" key="1">
    <source>
        <dbReference type="ARBA" id="ARBA00004613"/>
    </source>
</evidence>
<dbReference type="Pfam" id="PF19030">
    <property type="entry name" value="TSP1_ADAMTS"/>
    <property type="match status" value="4"/>
</dbReference>
<protein>
    <recommendedName>
        <fullName evidence="10">Ig-like domain-containing protein</fullName>
    </recommendedName>
</protein>
<dbReference type="PANTHER" id="PTHR13723">
    <property type="entry name" value="ADAMTS A DISINTEGRIN AND METALLOPROTEASE WITH THROMBOSPONDIN MOTIFS PROTEASE"/>
    <property type="match status" value="1"/>
</dbReference>
<dbReference type="GO" id="GO:0006508">
    <property type="term" value="P:proteolysis"/>
    <property type="evidence" value="ECO:0007669"/>
    <property type="project" value="TreeGrafter"/>
</dbReference>
<dbReference type="GO" id="GO:0030198">
    <property type="term" value="P:extracellular matrix organization"/>
    <property type="evidence" value="ECO:0007669"/>
    <property type="project" value="TreeGrafter"/>
</dbReference>
<evidence type="ECO:0008006" key="10">
    <source>
        <dbReference type="Google" id="ProtNLM"/>
    </source>
</evidence>
<dbReference type="InterPro" id="IPR000884">
    <property type="entry name" value="TSP1_rpt"/>
</dbReference>
<dbReference type="PROSITE" id="PS50900">
    <property type="entry name" value="PLAC"/>
    <property type="match status" value="1"/>
</dbReference>
<dbReference type="Gene3D" id="2.60.40.10">
    <property type="entry name" value="Immunoglobulins"/>
    <property type="match status" value="1"/>
</dbReference>
<keyword evidence="2" id="KW-0964">Secreted</keyword>
<dbReference type="PROSITE" id="PS50835">
    <property type="entry name" value="IG_LIKE"/>
    <property type="match status" value="1"/>
</dbReference>
<dbReference type="InterPro" id="IPR036383">
    <property type="entry name" value="TSP1_rpt_sf"/>
</dbReference>
<accession>A0A267GAQ3</accession>
<keyword evidence="4" id="KW-0677">Repeat</keyword>
<evidence type="ECO:0000256" key="4">
    <source>
        <dbReference type="ARBA" id="ARBA00022737"/>
    </source>
</evidence>
<evidence type="ECO:0000313" key="9">
    <source>
        <dbReference type="Proteomes" id="UP000215902"/>
    </source>
</evidence>
<dbReference type="EMBL" id="NIVC01000479">
    <property type="protein sequence ID" value="PAA82332.1"/>
    <property type="molecule type" value="Genomic_DNA"/>
</dbReference>
<dbReference type="STRING" id="282301.A0A267GAQ3"/>
<dbReference type="InterPro" id="IPR013783">
    <property type="entry name" value="Ig-like_fold"/>
</dbReference>
<evidence type="ECO:0000256" key="2">
    <source>
        <dbReference type="ARBA" id="ARBA00022525"/>
    </source>
</evidence>
<dbReference type="GO" id="GO:0004222">
    <property type="term" value="F:metalloendopeptidase activity"/>
    <property type="evidence" value="ECO:0007669"/>
    <property type="project" value="TreeGrafter"/>
</dbReference>
<feature type="domain" description="PLAC" evidence="7">
    <location>
        <begin position="675"/>
        <end position="712"/>
    </location>
</feature>
<dbReference type="InterPro" id="IPR010909">
    <property type="entry name" value="PLAC"/>
</dbReference>
<dbReference type="Proteomes" id="UP000215902">
    <property type="component" value="Unassembled WGS sequence"/>
</dbReference>
<evidence type="ECO:0000259" key="6">
    <source>
        <dbReference type="PROSITE" id="PS50835"/>
    </source>
</evidence>
<dbReference type="InterPro" id="IPR036179">
    <property type="entry name" value="Ig-like_dom_sf"/>
</dbReference>
<keyword evidence="9" id="KW-1185">Reference proteome</keyword>
<feature type="chain" id="PRO_5013170624" description="Ig-like domain-containing protein" evidence="5">
    <location>
        <begin position="22"/>
        <end position="732"/>
    </location>
</feature>
<proteinExistence type="predicted"/>
<dbReference type="SMART" id="SM00209">
    <property type="entry name" value="TSP1"/>
    <property type="match status" value="3"/>
</dbReference>
<dbReference type="AlphaFoldDB" id="A0A267GAQ3"/>
<dbReference type="InterPro" id="IPR007110">
    <property type="entry name" value="Ig-like_dom"/>
</dbReference>
<name>A0A267GAQ3_9PLAT</name>
<dbReference type="Gene3D" id="2.20.100.10">
    <property type="entry name" value="Thrombospondin type-1 (TSP1) repeat"/>
    <property type="match status" value="3"/>
</dbReference>
<dbReference type="SUPFAM" id="SSF48726">
    <property type="entry name" value="Immunoglobulin"/>
    <property type="match status" value="1"/>
</dbReference>
<reference evidence="8 9" key="1">
    <citation type="submission" date="2017-06" db="EMBL/GenBank/DDBJ databases">
        <title>A platform for efficient transgenesis in Macrostomum lignano, a flatworm model organism for stem cell research.</title>
        <authorList>
            <person name="Berezikov E."/>
        </authorList>
    </citation>
    <scope>NUCLEOTIDE SEQUENCE [LARGE SCALE GENOMIC DNA]</scope>
    <source>
        <strain evidence="8">DV1</strain>
        <tissue evidence="8">Whole organism</tissue>
    </source>
</reference>
<feature type="signal peptide" evidence="5">
    <location>
        <begin position="1"/>
        <end position="21"/>
    </location>
</feature>